<organism evidence="1 2">
    <name type="scientific">Vaccinium darrowii</name>
    <dbReference type="NCBI Taxonomy" id="229202"/>
    <lineage>
        <taxon>Eukaryota</taxon>
        <taxon>Viridiplantae</taxon>
        <taxon>Streptophyta</taxon>
        <taxon>Embryophyta</taxon>
        <taxon>Tracheophyta</taxon>
        <taxon>Spermatophyta</taxon>
        <taxon>Magnoliopsida</taxon>
        <taxon>eudicotyledons</taxon>
        <taxon>Gunneridae</taxon>
        <taxon>Pentapetalae</taxon>
        <taxon>asterids</taxon>
        <taxon>Ericales</taxon>
        <taxon>Ericaceae</taxon>
        <taxon>Vaccinioideae</taxon>
        <taxon>Vaccinieae</taxon>
        <taxon>Vaccinium</taxon>
    </lineage>
</organism>
<comment type="caution">
    <text evidence="1">The sequence shown here is derived from an EMBL/GenBank/DDBJ whole genome shotgun (WGS) entry which is preliminary data.</text>
</comment>
<evidence type="ECO:0000313" key="1">
    <source>
        <dbReference type="EMBL" id="KAH7855810.1"/>
    </source>
</evidence>
<gene>
    <name evidence="1" type="ORF">Vadar_029224</name>
</gene>
<evidence type="ECO:0000313" key="2">
    <source>
        <dbReference type="Proteomes" id="UP000828048"/>
    </source>
</evidence>
<name>A0ACB7YSI8_9ERIC</name>
<protein>
    <submittedName>
        <fullName evidence="1">Uncharacterized protein</fullName>
    </submittedName>
</protein>
<keyword evidence="2" id="KW-1185">Reference proteome</keyword>
<dbReference type="EMBL" id="CM037161">
    <property type="protein sequence ID" value="KAH7855810.1"/>
    <property type="molecule type" value="Genomic_DNA"/>
</dbReference>
<accession>A0ACB7YSI8</accession>
<sequence>MGPSRTARGLAKSSSSSAISFQGDGQSWAVGNSHPSSPFGNSSNSIQGAGRAHNSPVSGDASNTFLNSVASPGPSAGVSSLVTDANSGFSGGPNLQRSASFNIESYMRVPASPISFSSNNISISGSSGMDGSCVVQQNSNQDTYSQQVSWSQQQQQQQQQGASGATSLPTSRMGQFSFPAGSWVRGSIAQDPNIISQLQKKPRLDIKQEDIMQQQVIQQALHRQDSQMLPQYPELQVIIQQHRLRQHQQQFLQAIATVSPVQRAHLLQQQQQQLQFRQQLQQPGMQPLSSGKRPFDHGVCSRRLMQLLYHQWQRPSDNSIAYWRKFVLEYYSPRAKKRWCLSLYDNVGHPSLGVFPQATKGAWQCDICGSKSGRGFEATFEVLPRLNEIKFGSGVIDELLFLDLPQEGRYTSGLMVLEYGRAVQETVYEQLRVVREGHLRVIFTPDLKILSWEFCVRRHEELLPRRLVAPQVNQLLQVAQKCLNTIAESGSDGISQLDLQTNSNKVVTAGRQLARSLESHSLNDLGFSKRYVRCLQISEVVNSMKDLMDFCRDHKVGPMEGLKNYPRHSTAAKLQMQNMHEMEKLSLQGLPTDRSALNKLTTQHPGLNSHISNNHQMVNRGVLSGTAQSAFPLSNFQNLLTRQNSMNLNSSSLQHEASSSFSFNNSSQNPSSQFQGPSFHQQSTNGYDMFQQSHLQPHQGNQTRQQQMMQQLLQDMNRNNNVGGMQNAMRAGVSYGSNASSGVTSVAGNGGGPIPSVSNSFKAASNSDSSTAGGNNGFNPTANQASNSFKAGSNSDSSAAGGNNGFNPTAPDLPQNLPLSDEEIDGFLNSDFDENMGFNWNE</sequence>
<proteinExistence type="predicted"/>
<reference evidence="1 2" key="1">
    <citation type="journal article" date="2021" name="Hortic Res">
        <title>High-quality reference genome and annotation aids understanding of berry development for evergreen blueberry (Vaccinium darrowii).</title>
        <authorList>
            <person name="Yu J."/>
            <person name="Hulse-Kemp A.M."/>
            <person name="Babiker E."/>
            <person name="Staton M."/>
        </authorList>
    </citation>
    <scope>NUCLEOTIDE SEQUENCE [LARGE SCALE GENOMIC DNA]</scope>
    <source>
        <strain evidence="2">cv. NJ 8807/NJ 8810</strain>
        <tissue evidence="1">Young leaf</tissue>
    </source>
</reference>
<dbReference type="Proteomes" id="UP000828048">
    <property type="component" value="Chromosome 11"/>
</dbReference>